<sequence>MELDQQFSFMRTPLLYGGLAVSLVLGTLTLAVLVGGARFVYCRWLLLEMLFHALAAGGYLASVGVYLQFTLKMNATEICLRRARLYARNGMTWMNCDVSGTDGAVTAFRVLLVVFYFASVVLVARQYRVASRLKG</sequence>
<name>A0A444TWF2_ACIRT</name>
<accession>A0A444TWF2</accession>
<feature type="transmembrane region" description="Helical" evidence="1">
    <location>
        <begin position="44"/>
        <end position="67"/>
    </location>
</feature>
<dbReference type="Proteomes" id="UP000289886">
    <property type="component" value="Unassembled WGS sequence"/>
</dbReference>
<feature type="transmembrane region" description="Helical" evidence="1">
    <location>
        <begin position="103"/>
        <end position="124"/>
    </location>
</feature>
<keyword evidence="1" id="KW-0812">Transmembrane</keyword>
<evidence type="ECO:0000256" key="1">
    <source>
        <dbReference type="SAM" id="Phobius"/>
    </source>
</evidence>
<keyword evidence="1" id="KW-1133">Transmembrane helix</keyword>
<evidence type="ECO:0000313" key="2">
    <source>
        <dbReference type="EMBL" id="RXM27257.1"/>
    </source>
</evidence>
<dbReference type="AlphaFoldDB" id="A0A444TWF2"/>
<reference evidence="2 3" key="1">
    <citation type="submission" date="2019-01" db="EMBL/GenBank/DDBJ databases">
        <title>Draft Genome and Complete Hox-Cluster Characterization of the Sterlet Sturgeon (Acipenser ruthenus).</title>
        <authorList>
            <person name="Wei Q."/>
        </authorList>
    </citation>
    <scope>NUCLEOTIDE SEQUENCE [LARGE SCALE GENOMIC DNA]</scope>
    <source>
        <strain evidence="2">WHYD16114868_AA</strain>
        <tissue evidence="2">Blood</tissue>
    </source>
</reference>
<organism evidence="2 3">
    <name type="scientific">Acipenser ruthenus</name>
    <name type="common">Sterlet sturgeon</name>
    <dbReference type="NCBI Taxonomy" id="7906"/>
    <lineage>
        <taxon>Eukaryota</taxon>
        <taxon>Metazoa</taxon>
        <taxon>Chordata</taxon>
        <taxon>Craniata</taxon>
        <taxon>Vertebrata</taxon>
        <taxon>Euteleostomi</taxon>
        <taxon>Actinopterygii</taxon>
        <taxon>Chondrostei</taxon>
        <taxon>Acipenseriformes</taxon>
        <taxon>Acipenseridae</taxon>
        <taxon>Acipenser</taxon>
    </lineage>
</organism>
<gene>
    <name evidence="2" type="ORF">EOD39_3082</name>
</gene>
<protein>
    <submittedName>
        <fullName evidence="2">MARVEL domain-containing protein 3</fullName>
    </submittedName>
</protein>
<evidence type="ECO:0000313" key="3">
    <source>
        <dbReference type="Proteomes" id="UP000289886"/>
    </source>
</evidence>
<dbReference type="EMBL" id="SCEB01215871">
    <property type="protein sequence ID" value="RXM27257.1"/>
    <property type="molecule type" value="Genomic_DNA"/>
</dbReference>
<proteinExistence type="predicted"/>
<keyword evidence="3" id="KW-1185">Reference proteome</keyword>
<comment type="caution">
    <text evidence="2">The sequence shown here is derived from an EMBL/GenBank/DDBJ whole genome shotgun (WGS) entry which is preliminary data.</text>
</comment>
<keyword evidence="1" id="KW-0472">Membrane</keyword>
<feature type="transmembrane region" description="Helical" evidence="1">
    <location>
        <begin position="14"/>
        <end position="37"/>
    </location>
</feature>